<protein>
    <recommendedName>
        <fullName evidence="3">ATP-binding protein</fullName>
    </recommendedName>
</protein>
<keyword evidence="2" id="KW-1185">Reference proteome</keyword>
<evidence type="ECO:0008006" key="3">
    <source>
        <dbReference type="Google" id="ProtNLM"/>
    </source>
</evidence>
<gene>
    <name evidence="1" type="ORF">Dcar01_00250</name>
</gene>
<dbReference type="Pfam" id="PF13671">
    <property type="entry name" value="AAA_33"/>
    <property type="match status" value="1"/>
</dbReference>
<proteinExistence type="predicted"/>
<evidence type="ECO:0000313" key="2">
    <source>
        <dbReference type="Proteomes" id="UP001401887"/>
    </source>
</evidence>
<evidence type="ECO:0000313" key="1">
    <source>
        <dbReference type="EMBL" id="GAA5511539.1"/>
    </source>
</evidence>
<dbReference type="InterPro" id="IPR027417">
    <property type="entry name" value="P-loop_NTPase"/>
</dbReference>
<organism evidence="1 2">
    <name type="scientific">Deinococcus carri</name>
    <dbReference type="NCBI Taxonomy" id="1211323"/>
    <lineage>
        <taxon>Bacteria</taxon>
        <taxon>Thermotogati</taxon>
        <taxon>Deinococcota</taxon>
        <taxon>Deinococci</taxon>
        <taxon>Deinococcales</taxon>
        <taxon>Deinococcaceae</taxon>
        <taxon>Deinococcus</taxon>
    </lineage>
</organism>
<accession>A0ABP9W2E9</accession>
<dbReference type="RefSeq" id="WP_345459677.1">
    <property type="nucleotide sequence ID" value="NZ_BAABRP010000001.1"/>
</dbReference>
<dbReference type="Proteomes" id="UP001401887">
    <property type="component" value="Unassembled WGS sequence"/>
</dbReference>
<name>A0ABP9W2E9_9DEIO</name>
<dbReference type="Gene3D" id="3.40.50.300">
    <property type="entry name" value="P-loop containing nucleotide triphosphate hydrolases"/>
    <property type="match status" value="1"/>
</dbReference>
<sequence length="172" mass="19299">MPEARIHALHGFIGSGKTTFARRLEREVPGLRLTSDEWMVALYGQDPPAELFPVYHARVMAVMEAQWTRALELGVPVILDHGFWTRESRDALRAKAAALGVPLTLYALTLPEEEARRRVRERNEQVGTLYIADATFELFRARFEPLGAEEEAVPIPSPRFSLEMGDAGSPPM</sequence>
<reference evidence="1 2" key="1">
    <citation type="submission" date="2024-02" db="EMBL/GenBank/DDBJ databases">
        <title>Deinococcus carri NBRC 110142.</title>
        <authorList>
            <person name="Ichikawa N."/>
            <person name="Katano-Makiyama Y."/>
            <person name="Hidaka K."/>
        </authorList>
    </citation>
    <scope>NUCLEOTIDE SEQUENCE [LARGE SCALE GENOMIC DNA]</scope>
    <source>
        <strain evidence="1 2">NBRC 110142</strain>
    </source>
</reference>
<comment type="caution">
    <text evidence="1">The sequence shown here is derived from an EMBL/GenBank/DDBJ whole genome shotgun (WGS) entry which is preliminary data.</text>
</comment>
<dbReference type="SUPFAM" id="SSF52540">
    <property type="entry name" value="P-loop containing nucleoside triphosphate hydrolases"/>
    <property type="match status" value="1"/>
</dbReference>
<dbReference type="EMBL" id="BAABRP010000001">
    <property type="protein sequence ID" value="GAA5511539.1"/>
    <property type="molecule type" value="Genomic_DNA"/>
</dbReference>